<dbReference type="InterPro" id="IPR011333">
    <property type="entry name" value="SKP1/BTB/POZ_sf"/>
</dbReference>
<dbReference type="SUPFAM" id="SSF54695">
    <property type="entry name" value="POZ domain"/>
    <property type="match status" value="1"/>
</dbReference>
<feature type="compositionally biased region" description="Low complexity" evidence="1">
    <location>
        <begin position="196"/>
        <end position="207"/>
    </location>
</feature>
<gene>
    <name evidence="2" type="ORF">IWQ62_005232</name>
</gene>
<accession>A0A9W8ARD4</accession>
<sequence>MSNLAASPITSVQPQSGAMGQGFGAQPQGFDTPLPDPLYVNMRGTEFVLTRQMLMNLPESVLGPMFPNGIILSPRTKSQSTDSTAQATTTPATGHLSALDSNMFGTGTGLNGTAPMDLVYVDFHPELFRYIFEFYQRIMESPAADDASHSNPPAGDQPTMEYTSMGDMSDDSMVTALTSQPGVKDGNQQTRQGQESASNAANGNNTSQLTNQSMTTTSLSDDTSLGSSGYMPYGSAPLYYQDKPAVIVLREDLDYFTIVKPYVPKNAAAEQSGKAPQPTTDMGPMSLAELKQKCGEIILEQHQVFSALERNMRHHQDRDVPGDDNASPEMVEDNGFNQSSSASATGGVEQQLIDMLCVSGFARSAQWGCRVREPLRTSVTSLALVRLEPTGDPAQAIAAQKLLLFYKKPARKCWWDGVDVRVNNTLDDIPVRVWCRRMWTLELAMVDR</sequence>
<evidence type="ECO:0000313" key="3">
    <source>
        <dbReference type="Proteomes" id="UP001150925"/>
    </source>
</evidence>
<proteinExistence type="predicted"/>
<evidence type="ECO:0000256" key="1">
    <source>
        <dbReference type="SAM" id="MobiDB-lite"/>
    </source>
</evidence>
<dbReference type="OrthoDB" id="9451547at2759"/>
<feature type="compositionally biased region" description="Polar residues" evidence="1">
    <location>
        <begin position="175"/>
        <end position="195"/>
    </location>
</feature>
<name>A0A9W8ARD4_9FUNG</name>
<keyword evidence="3" id="KW-1185">Reference proteome</keyword>
<dbReference type="AlphaFoldDB" id="A0A9W8ARD4"/>
<feature type="compositionally biased region" description="Low complexity" evidence="1">
    <location>
        <begin position="76"/>
        <end position="93"/>
    </location>
</feature>
<feature type="region of interest" description="Disordered" evidence="1">
    <location>
        <begin position="74"/>
        <end position="94"/>
    </location>
</feature>
<feature type="region of interest" description="Disordered" evidence="1">
    <location>
        <begin position="314"/>
        <end position="343"/>
    </location>
</feature>
<feature type="compositionally biased region" description="Low complexity" evidence="1">
    <location>
        <begin position="215"/>
        <end position="226"/>
    </location>
</feature>
<dbReference type="Gene3D" id="3.30.710.10">
    <property type="entry name" value="Potassium Channel Kv1.1, Chain A"/>
    <property type="match status" value="1"/>
</dbReference>
<organism evidence="2 3">
    <name type="scientific">Dispira parvispora</name>
    <dbReference type="NCBI Taxonomy" id="1520584"/>
    <lineage>
        <taxon>Eukaryota</taxon>
        <taxon>Fungi</taxon>
        <taxon>Fungi incertae sedis</taxon>
        <taxon>Zoopagomycota</taxon>
        <taxon>Kickxellomycotina</taxon>
        <taxon>Dimargaritomycetes</taxon>
        <taxon>Dimargaritales</taxon>
        <taxon>Dimargaritaceae</taxon>
        <taxon>Dispira</taxon>
    </lineage>
</organism>
<feature type="region of interest" description="Disordered" evidence="1">
    <location>
        <begin position="143"/>
        <end position="226"/>
    </location>
</feature>
<feature type="region of interest" description="Disordered" evidence="1">
    <location>
        <begin position="1"/>
        <end position="28"/>
    </location>
</feature>
<reference evidence="2" key="1">
    <citation type="submission" date="2022-07" db="EMBL/GenBank/DDBJ databases">
        <title>Phylogenomic reconstructions and comparative analyses of Kickxellomycotina fungi.</title>
        <authorList>
            <person name="Reynolds N.K."/>
            <person name="Stajich J.E."/>
            <person name="Barry K."/>
            <person name="Grigoriev I.V."/>
            <person name="Crous P."/>
            <person name="Smith M.E."/>
        </authorList>
    </citation>
    <scope>NUCLEOTIDE SEQUENCE</scope>
    <source>
        <strain evidence="2">RSA 1196</strain>
    </source>
</reference>
<comment type="caution">
    <text evidence="2">The sequence shown here is derived from an EMBL/GenBank/DDBJ whole genome shotgun (WGS) entry which is preliminary data.</text>
</comment>
<evidence type="ECO:0000313" key="2">
    <source>
        <dbReference type="EMBL" id="KAJ1956759.1"/>
    </source>
</evidence>
<dbReference type="Proteomes" id="UP001150925">
    <property type="component" value="Unassembled WGS sequence"/>
</dbReference>
<dbReference type="EMBL" id="JANBPY010002065">
    <property type="protein sequence ID" value="KAJ1956759.1"/>
    <property type="molecule type" value="Genomic_DNA"/>
</dbReference>
<feature type="compositionally biased region" description="Polar residues" evidence="1">
    <location>
        <begin position="1"/>
        <end position="18"/>
    </location>
</feature>
<protein>
    <submittedName>
        <fullName evidence="2">Uncharacterized protein</fullName>
    </submittedName>
</protein>